<dbReference type="InterPro" id="IPR008974">
    <property type="entry name" value="TRAF-like"/>
</dbReference>
<proteinExistence type="predicted"/>
<dbReference type="Pfam" id="PF22486">
    <property type="entry name" value="MATH_2"/>
    <property type="match status" value="1"/>
</dbReference>
<feature type="domain" description="MATH" evidence="2">
    <location>
        <begin position="39"/>
        <end position="93"/>
    </location>
</feature>
<feature type="region of interest" description="Disordered" evidence="1">
    <location>
        <begin position="1"/>
        <end position="24"/>
    </location>
</feature>
<dbReference type="Gene3D" id="2.60.210.10">
    <property type="entry name" value="Apoptosis, Tumor Necrosis Factor Receptor Associated Protein 2, Chain A"/>
    <property type="match status" value="1"/>
</dbReference>
<reference evidence="3 4" key="1">
    <citation type="submission" date="2024-10" db="EMBL/GenBank/DDBJ databases">
        <title>Updated reference genomes for cyclostephanoid diatoms.</title>
        <authorList>
            <person name="Roberts W.R."/>
            <person name="Alverson A.J."/>
        </authorList>
    </citation>
    <scope>NUCLEOTIDE SEQUENCE [LARGE SCALE GENOMIC DNA]</scope>
    <source>
        <strain evidence="3 4">AJA232-27</strain>
    </source>
</reference>
<keyword evidence="4" id="KW-1185">Reference proteome</keyword>
<dbReference type="EMBL" id="JALLBG020000147">
    <property type="protein sequence ID" value="KAL3761782.1"/>
    <property type="molecule type" value="Genomic_DNA"/>
</dbReference>
<protein>
    <recommendedName>
        <fullName evidence="2">MATH domain-containing protein</fullName>
    </recommendedName>
</protein>
<evidence type="ECO:0000313" key="4">
    <source>
        <dbReference type="Proteomes" id="UP001530293"/>
    </source>
</evidence>
<comment type="caution">
    <text evidence="3">The sequence shown here is derived from an EMBL/GenBank/DDBJ whole genome shotgun (WGS) entry which is preliminary data.</text>
</comment>
<dbReference type="SUPFAM" id="SSF49599">
    <property type="entry name" value="TRAF domain-like"/>
    <property type="match status" value="1"/>
</dbReference>
<gene>
    <name evidence="3" type="ORF">ACHAWU_001298</name>
</gene>
<dbReference type="AlphaFoldDB" id="A0ABD3MHZ4"/>
<sequence length="142" mass="16275">MAHLRVGTSSGFHNPSVHVGTPSSDTQDDWVNTAVYFHGFTDLTSATERVQSPNFFCLGYEWYLFMYPRGYNLGDNAKEISVYLVLCSAASIKIEYQMLMNGFLGNHQKTTYYSSRQRMLMALDVSSSNAKRPWPFLRRGHW</sequence>
<organism evidence="3 4">
    <name type="scientific">Discostella pseudostelligera</name>
    <dbReference type="NCBI Taxonomy" id="259834"/>
    <lineage>
        <taxon>Eukaryota</taxon>
        <taxon>Sar</taxon>
        <taxon>Stramenopiles</taxon>
        <taxon>Ochrophyta</taxon>
        <taxon>Bacillariophyta</taxon>
        <taxon>Coscinodiscophyceae</taxon>
        <taxon>Thalassiosirophycidae</taxon>
        <taxon>Stephanodiscales</taxon>
        <taxon>Stephanodiscaceae</taxon>
        <taxon>Discostella</taxon>
    </lineage>
</organism>
<dbReference type="Proteomes" id="UP001530293">
    <property type="component" value="Unassembled WGS sequence"/>
</dbReference>
<evidence type="ECO:0000259" key="2">
    <source>
        <dbReference type="Pfam" id="PF22486"/>
    </source>
</evidence>
<name>A0ABD3MHZ4_9STRA</name>
<evidence type="ECO:0000313" key="3">
    <source>
        <dbReference type="EMBL" id="KAL3761782.1"/>
    </source>
</evidence>
<dbReference type="InterPro" id="IPR002083">
    <property type="entry name" value="MATH/TRAF_dom"/>
</dbReference>
<evidence type="ECO:0000256" key="1">
    <source>
        <dbReference type="SAM" id="MobiDB-lite"/>
    </source>
</evidence>
<dbReference type="CDD" id="cd00121">
    <property type="entry name" value="MATH"/>
    <property type="match status" value="1"/>
</dbReference>
<accession>A0ABD3MHZ4</accession>